<dbReference type="Proteomes" id="UP000775547">
    <property type="component" value="Unassembled WGS sequence"/>
</dbReference>
<proteinExistence type="predicted"/>
<organism evidence="3 4">
    <name type="scientific">Asterophora parasitica</name>
    <dbReference type="NCBI Taxonomy" id="117018"/>
    <lineage>
        <taxon>Eukaryota</taxon>
        <taxon>Fungi</taxon>
        <taxon>Dikarya</taxon>
        <taxon>Basidiomycota</taxon>
        <taxon>Agaricomycotina</taxon>
        <taxon>Agaricomycetes</taxon>
        <taxon>Agaricomycetidae</taxon>
        <taxon>Agaricales</taxon>
        <taxon>Tricholomatineae</taxon>
        <taxon>Lyophyllaceae</taxon>
        <taxon>Asterophora</taxon>
    </lineage>
</organism>
<accession>A0A9P7G2F7</accession>
<feature type="region of interest" description="Disordered" evidence="2">
    <location>
        <begin position="38"/>
        <end position="148"/>
    </location>
</feature>
<name>A0A9P7G2F7_9AGAR</name>
<evidence type="ECO:0000313" key="4">
    <source>
        <dbReference type="Proteomes" id="UP000775547"/>
    </source>
</evidence>
<feature type="compositionally biased region" description="Polar residues" evidence="2">
    <location>
        <begin position="563"/>
        <end position="579"/>
    </location>
</feature>
<dbReference type="OrthoDB" id="10660582at2759"/>
<evidence type="ECO:0000256" key="1">
    <source>
        <dbReference type="SAM" id="Coils"/>
    </source>
</evidence>
<feature type="compositionally biased region" description="Polar residues" evidence="2">
    <location>
        <begin position="1"/>
        <end position="24"/>
    </location>
</feature>
<feature type="region of interest" description="Disordered" evidence="2">
    <location>
        <begin position="1"/>
        <end position="26"/>
    </location>
</feature>
<evidence type="ECO:0000313" key="3">
    <source>
        <dbReference type="EMBL" id="KAG5641721.1"/>
    </source>
</evidence>
<keyword evidence="1" id="KW-0175">Coiled coil</keyword>
<reference evidence="3" key="2">
    <citation type="submission" date="2021-10" db="EMBL/GenBank/DDBJ databases">
        <title>Phylogenomics reveals ancestral predisposition of the termite-cultivated fungus Termitomyces towards a domesticated lifestyle.</title>
        <authorList>
            <person name="Auxier B."/>
            <person name="Grum-Grzhimaylo A."/>
            <person name="Cardenas M.E."/>
            <person name="Lodge J.D."/>
            <person name="Laessoe T."/>
            <person name="Pedersen O."/>
            <person name="Smith M.E."/>
            <person name="Kuyper T.W."/>
            <person name="Franco-Molano E.A."/>
            <person name="Baroni T.J."/>
            <person name="Aanen D.K."/>
        </authorList>
    </citation>
    <scope>NUCLEOTIDE SEQUENCE</scope>
    <source>
        <strain evidence="3">AP01</strain>
        <tissue evidence="3">Mycelium</tissue>
    </source>
</reference>
<feature type="compositionally biased region" description="Polar residues" evidence="2">
    <location>
        <begin position="132"/>
        <end position="148"/>
    </location>
</feature>
<reference evidence="3" key="1">
    <citation type="submission" date="2020-07" db="EMBL/GenBank/DDBJ databases">
        <authorList>
            <person name="Nieuwenhuis M."/>
            <person name="Van De Peppel L.J.J."/>
        </authorList>
    </citation>
    <scope>NUCLEOTIDE SEQUENCE</scope>
    <source>
        <strain evidence="3">AP01</strain>
        <tissue evidence="3">Mycelium</tissue>
    </source>
</reference>
<feature type="region of interest" description="Disordered" evidence="2">
    <location>
        <begin position="563"/>
        <end position="582"/>
    </location>
</feature>
<dbReference type="AlphaFoldDB" id="A0A9P7G2F7"/>
<protein>
    <submittedName>
        <fullName evidence="3">Uncharacterized protein</fullName>
    </submittedName>
</protein>
<feature type="coiled-coil region" evidence="1">
    <location>
        <begin position="319"/>
        <end position="349"/>
    </location>
</feature>
<dbReference type="EMBL" id="JABCKV010000260">
    <property type="protein sequence ID" value="KAG5641721.1"/>
    <property type="molecule type" value="Genomic_DNA"/>
</dbReference>
<evidence type="ECO:0000256" key="2">
    <source>
        <dbReference type="SAM" id="MobiDB-lite"/>
    </source>
</evidence>
<keyword evidence="4" id="KW-1185">Reference proteome</keyword>
<gene>
    <name evidence="3" type="ORF">DXG03_004391</name>
</gene>
<sequence>MANIDSTSVENQEMNPSESRQEVTGTLGLIVEEAVSAVTTRAESANERSPVRPFVVKRPQLPHPKPPQSTNRDVLSAKPGGKNLSRVKANNMPNEPVVETTVPAKRNRATEIDHSRPTKKPNHPNPNPATTVTARSSSQSPEKLDNTLSFPTEKIPRIFYLDRISNQARPSRAELVSIASDSTQGQYSISFFHFWGSSPPSEQTGAPGDIFFLVSPSQHKIFARLDAWVEWPGLHYPSFQWFRHPELPGVVLWMDETKATWTTTADFMERYRRLSASRNTPPGGILISAQECLQKTLPKTRLKAFARSIPGGYEWTGMLLAWRSRLEQLRQLNLRLQEQVQKLKLAKETASAHPSSPKALNMGEIGVQTGNCIDESMAQNAPHMVEMGIQTDTDTRVDGESMTGAFCIKNVTIAVLIFVYFAAQYIAPLPQDDVLEAAAATQSLADSMESIVEPGSVPVHFLGLRLETNLCTTSAAVPSPSSVPTDSLFHKEDILPSSCGRPATSEELTDSVRATWADSTARQPFPDNPASPLLVDDLEVTAPLKRDEFGTPLRPRGDSNFSILSTLDSTPQTPSVLSKNSEKSMRMPNFLYF</sequence>
<comment type="caution">
    <text evidence="3">The sequence shown here is derived from an EMBL/GenBank/DDBJ whole genome shotgun (WGS) entry which is preliminary data.</text>
</comment>